<dbReference type="PANTHER" id="PTHR13173">
    <property type="entry name" value="WW DOMAIN BINDING PROTEIN 4"/>
    <property type="match status" value="1"/>
</dbReference>
<dbReference type="InterPro" id="IPR013085">
    <property type="entry name" value="U1-CZ_Znf_C2H2"/>
</dbReference>
<dbReference type="EMBL" id="AGBW02013325">
    <property type="protein sequence ID" value="OWR43600.1"/>
    <property type="molecule type" value="Genomic_DNA"/>
</dbReference>
<organism evidence="8 9">
    <name type="scientific">Danaus plexippus plexippus</name>
    <dbReference type="NCBI Taxonomy" id="278856"/>
    <lineage>
        <taxon>Eukaryota</taxon>
        <taxon>Metazoa</taxon>
        <taxon>Ecdysozoa</taxon>
        <taxon>Arthropoda</taxon>
        <taxon>Hexapoda</taxon>
        <taxon>Insecta</taxon>
        <taxon>Pterygota</taxon>
        <taxon>Neoptera</taxon>
        <taxon>Endopterygota</taxon>
        <taxon>Lepidoptera</taxon>
        <taxon>Glossata</taxon>
        <taxon>Ditrysia</taxon>
        <taxon>Papilionoidea</taxon>
        <taxon>Nymphalidae</taxon>
        <taxon>Danainae</taxon>
        <taxon>Danaini</taxon>
        <taxon>Danaina</taxon>
        <taxon>Danaus</taxon>
        <taxon>Danaus</taxon>
    </lineage>
</organism>
<dbReference type="SMART" id="SM00451">
    <property type="entry name" value="ZnF_U1"/>
    <property type="match status" value="1"/>
</dbReference>
<comment type="subcellular location">
    <subcellularLocation>
        <location evidence="1">Nucleus</location>
    </subcellularLocation>
</comment>
<accession>A0A212EQ29</accession>
<dbReference type="PROSITE" id="PS50020">
    <property type="entry name" value="WW_DOMAIN_2"/>
    <property type="match status" value="1"/>
</dbReference>
<feature type="region of interest" description="Disordered" evidence="7">
    <location>
        <begin position="153"/>
        <end position="172"/>
    </location>
</feature>
<gene>
    <name evidence="8" type="ORF">KGM_213665</name>
</gene>
<keyword evidence="2" id="KW-0479">Metal-binding</keyword>
<dbReference type="Pfam" id="PF06220">
    <property type="entry name" value="zf-U1"/>
    <property type="match status" value="1"/>
</dbReference>
<dbReference type="Proteomes" id="UP000007151">
    <property type="component" value="Unassembled WGS sequence"/>
</dbReference>
<keyword evidence="5" id="KW-0539">Nucleus</keyword>
<feature type="region of interest" description="Disordered" evidence="7">
    <location>
        <begin position="245"/>
        <end position="268"/>
    </location>
</feature>
<dbReference type="SMART" id="SM00456">
    <property type="entry name" value="WW"/>
    <property type="match status" value="1"/>
</dbReference>
<dbReference type="GO" id="GO:0000398">
    <property type="term" value="P:mRNA splicing, via spliceosome"/>
    <property type="evidence" value="ECO:0007669"/>
    <property type="project" value="InterPro"/>
</dbReference>
<keyword evidence="3" id="KW-0863">Zinc-finger</keyword>
<evidence type="ECO:0000256" key="2">
    <source>
        <dbReference type="ARBA" id="ARBA00022723"/>
    </source>
</evidence>
<dbReference type="InterPro" id="IPR036020">
    <property type="entry name" value="WW_dom_sf"/>
</dbReference>
<feature type="compositionally biased region" description="Basic residues" evidence="7">
    <location>
        <begin position="250"/>
        <end position="262"/>
    </location>
</feature>
<dbReference type="SUPFAM" id="SSF51045">
    <property type="entry name" value="WW domain"/>
    <property type="match status" value="1"/>
</dbReference>
<dbReference type="FunCoup" id="A0A212EQ29">
    <property type="interactions" value="823"/>
</dbReference>
<dbReference type="CDD" id="cd00201">
    <property type="entry name" value="WW"/>
    <property type="match status" value="1"/>
</dbReference>
<dbReference type="AlphaFoldDB" id="A0A212EQ29"/>
<dbReference type="InterPro" id="IPR000690">
    <property type="entry name" value="Matrin/U1-C_Znf_C2H2"/>
</dbReference>
<dbReference type="InterPro" id="IPR001202">
    <property type="entry name" value="WW_dom"/>
</dbReference>
<feature type="coiled-coil region" evidence="6">
    <location>
        <begin position="51"/>
        <end position="78"/>
    </location>
</feature>
<dbReference type="InterPro" id="IPR040023">
    <property type="entry name" value="WBP4"/>
</dbReference>
<dbReference type="InterPro" id="IPR036236">
    <property type="entry name" value="Znf_C2H2_sf"/>
</dbReference>
<dbReference type="KEGG" id="dpl:KGM_213665"/>
<evidence type="ECO:0000256" key="3">
    <source>
        <dbReference type="ARBA" id="ARBA00022771"/>
    </source>
</evidence>
<dbReference type="PROSITE" id="PS50171">
    <property type="entry name" value="ZF_MATRIN"/>
    <property type="match status" value="1"/>
</dbReference>
<dbReference type="PANTHER" id="PTHR13173:SF10">
    <property type="entry name" value="WW DOMAIN-BINDING PROTEIN 4"/>
    <property type="match status" value="1"/>
</dbReference>
<evidence type="ECO:0000256" key="5">
    <source>
        <dbReference type="ARBA" id="ARBA00023242"/>
    </source>
</evidence>
<evidence type="ECO:0000256" key="6">
    <source>
        <dbReference type="SAM" id="Coils"/>
    </source>
</evidence>
<dbReference type="eggNOG" id="KOG0150">
    <property type="taxonomic scope" value="Eukaryota"/>
</dbReference>
<dbReference type="SUPFAM" id="SSF57667">
    <property type="entry name" value="beta-beta-alpha zinc fingers"/>
    <property type="match status" value="1"/>
</dbReference>
<dbReference type="Gene3D" id="3.30.160.60">
    <property type="entry name" value="Classic Zinc Finger"/>
    <property type="match status" value="1"/>
</dbReference>
<proteinExistence type="predicted"/>
<name>A0A212EQ29_DANPL</name>
<dbReference type="PROSITE" id="PS01159">
    <property type="entry name" value="WW_DOMAIN_1"/>
    <property type="match status" value="1"/>
</dbReference>
<evidence type="ECO:0000313" key="8">
    <source>
        <dbReference type="EMBL" id="OWR43600.1"/>
    </source>
</evidence>
<dbReference type="Gene3D" id="2.20.70.10">
    <property type="match status" value="1"/>
</dbReference>
<protein>
    <submittedName>
        <fullName evidence="8">WW domain binding protein 4</fullName>
    </submittedName>
</protein>
<dbReference type="OrthoDB" id="191651at2759"/>
<keyword evidence="6" id="KW-0175">Coiled coil</keyword>
<dbReference type="GO" id="GO:0071011">
    <property type="term" value="C:precatalytic spliceosome"/>
    <property type="evidence" value="ECO:0007669"/>
    <property type="project" value="TreeGrafter"/>
</dbReference>
<comment type="caution">
    <text evidence="8">The sequence shown here is derived from an EMBL/GenBank/DDBJ whole genome shotgun (WGS) entry which is preliminary data.</text>
</comment>
<evidence type="ECO:0000313" key="9">
    <source>
        <dbReference type="Proteomes" id="UP000007151"/>
    </source>
</evidence>
<dbReference type="GO" id="GO:0003723">
    <property type="term" value="F:RNA binding"/>
    <property type="evidence" value="ECO:0007669"/>
    <property type="project" value="TreeGrafter"/>
</dbReference>
<keyword evidence="4" id="KW-0862">Zinc</keyword>
<evidence type="ECO:0000256" key="7">
    <source>
        <dbReference type="SAM" id="MobiDB-lite"/>
    </source>
</evidence>
<dbReference type="InterPro" id="IPR003604">
    <property type="entry name" value="Matrin/U1-like-C_Znf_C2H2"/>
</dbReference>
<keyword evidence="9" id="KW-1185">Reference proteome</keyword>
<dbReference type="STRING" id="278856.A0A212EQ29"/>
<evidence type="ECO:0000256" key="1">
    <source>
        <dbReference type="ARBA" id="ARBA00004123"/>
    </source>
</evidence>
<evidence type="ECO:0000256" key="4">
    <source>
        <dbReference type="ARBA" id="ARBA00022833"/>
    </source>
</evidence>
<feature type="compositionally biased region" description="Basic residues" evidence="7">
    <location>
        <begin position="153"/>
        <end position="167"/>
    </location>
</feature>
<dbReference type="GO" id="GO:0008270">
    <property type="term" value="F:zinc ion binding"/>
    <property type="evidence" value="ECO:0007669"/>
    <property type="project" value="UniProtKB-KW"/>
</dbReference>
<sequence>MTTYWKSQDRKYCEFCKCWLADNKVSISFHENGKRHKESLKKHLSDLSKRSAKEFKQNQKMEDDIKQMEKAAMRAYAKDIQNNADLTSQNINEILELSGNSKTIAPAPSVEEKSEWKEMKNDKGRTYYWNSKTDVSTYDPPPNFISTVKKENKKLKPKKIKDKHKKQKTDGAMSNMDTVKLEEFGPMPCGKPYGSWKPVVKEVVKEVDLQLPKVERQKPLPPVLLEPEHTPIEFKESKVDYSLEGPSEFKKRKLNNPKRNMRQRLDDE</sequence>
<reference evidence="8 9" key="1">
    <citation type="journal article" date="2011" name="Cell">
        <title>The monarch butterfly genome yields insights into long-distance migration.</title>
        <authorList>
            <person name="Zhan S."/>
            <person name="Merlin C."/>
            <person name="Boore J.L."/>
            <person name="Reppert S.M."/>
        </authorList>
    </citation>
    <scope>NUCLEOTIDE SEQUENCE [LARGE SCALE GENOMIC DNA]</scope>
    <source>
        <strain evidence="8">F-2</strain>
    </source>
</reference>